<organism evidence="1 2">
    <name type="scientific">Paenibacillus whitsoniae</name>
    <dbReference type="NCBI Taxonomy" id="2496558"/>
    <lineage>
        <taxon>Bacteria</taxon>
        <taxon>Bacillati</taxon>
        <taxon>Bacillota</taxon>
        <taxon>Bacilli</taxon>
        <taxon>Bacillales</taxon>
        <taxon>Paenibacillaceae</taxon>
        <taxon>Paenibacillus</taxon>
    </lineage>
</organism>
<evidence type="ECO:0000313" key="2">
    <source>
        <dbReference type="Proteomes" id="UP000276128"/>
    </source>
</evidence>
<dbReference type="AlphaFoldDB" id="A0A430J7W1"/>
<evidence type="ECO:0000313" key="1">
    <source>
        <dbReference type="EMBL" id="RTE05772.1"/>
    </source>
</evidence>
<comment type="caution">
    <text evidence="1">The sequence shown here is derived from an EMBL/GenBank/DDBJ whole genome shotgun (WGS) entry which is preliminary data.</text>
</comment>
<name>A0A430J7W1_9BACL</name>
<proteinExistence type="predicted"/>
<protein>
    <submittedName>
        <fullName evidence="1">DUF2164 family protein</fullName>
    </submittedName>
</protein>
<keyword evidence="2" id="KW-1185">Reference proteome</keyword>
<dbReference type="RefSeq" id="WP_126143754.1">
    <property type="nucleotide sequence ID" value="NZ_RXHU01000078.1"/>
</dbReference>
<dbReference type="EMBL" id="RXHU01000078">
    <property type="protein sequence ID" value="RTE05772.1"/>
    <property type="molecule type" value="Genomic_DNA"/>
</dbReference>
<dbReference type="InterPro" id="IPR018680">
    <property type="entry name" value="DUF2164"/>
</dbReference>
<gene>
    <name evidence="1" type="ORF">EJQ19_23875</name>
</gene>
<dbReference type="Proteomes" id="UP000276128">
    <property type="component" value="Unassembled WGS sequence"/>
</dbReference>
<dbReference type="OrthoDB" id="573733at2"/>
<sequence length="84" mass="9737">MKPIKLPKEEKQMLIDDLQAHLELEHGVTLGQLATEQLVEYMINQLKEPIYNQAIDDACRTVSDRMAVLEEDLYALKVSKRARR</sequence>
<dbReference type="Pfam" id="PF09932">
    <property type="entry name" value="DUF2164"/>
    <property type="match status" value="1"/>
</dbReference>
<accession>A0A430J7W1</accession>
<reference evidence="1 2" key="1">
    <citation type="submission" date="2018-12" db="EMBL/GenBank/DDBJ databases">
        <title>Bacillus ochoae sp. nov., Paenibacillus whitsoniae sp. nov., Paenibacillus spiritus sp. nov. Isolated from the Mars Exploration Rover during spacecraft assembly.</title>
        <authorList>
            <person name="Seuylemezian A."/>
            <person name="Vaishampayan P."/>
        </authorList>
    </citation>
    <scope>NUCLEOTIDE SEQUENCE [LARGE SCALE GENOMIC DNA]</scope>
    <source>
        <strain evidence="1 2">MER 54</strain>
    </source>
</reference>